<feature type="compositionally biased region" description="Low complexity" evidence="1">
    <location>
        <begin position="36"/>
        <end position="45"/>
    </location>
</feature>
<evidence type="ECO:0000313" key="2">
    <source>
        <dbReference type="EMBL" id="TCJ20209.1"/>
    </source>
</evidence>
<comment type="caution">
    <text evidence="2">The sequence shown here is derived from an EMBL/GenBank/DDBJ whole genome shotgun (WGS) entry which is preliminary data.</text>
</comment>
<dbReference type="AlphaFoldDB" id="A0A4R1BR18"/>
<dbReference type="Proteomes" id="UP000295244">
    <property type="component" value="Unassembled WGS sequence"/>
</dbReference>
<dbReference type="EMBL" id="SKBU01000005">
    <property type="protein sequence ID" value="TCJ20209.1"/>
    <property type="molecule type" value="Genomic_DNA"/>
</dbReference>
<accession>A0A4R1BR18</accession>
<dbReference type="OrthoDB" id="9812120at2"/>
<evidence type="ECO:0000313" key="3">
    <source>
        <dbReference type="Proteomes" id="UP000295244"/>
    </source>
</evidence>
<organism evidence="2 3">
    <name type="scientific">Rubrobacter taiwanensis</name>
    <dbReference type="NCBI Taxonomy" id="185139"/>
    <lineage>
        <taxon>Bacteria</taxon>
        <taxon>Bacillati</taxon>
        <taxon>Actinomycetota</taxon>
        <taxon>Rubrobacteria</taxon>
        <taxon>Rubrobacterales</taxon>
        <taxon>Rubrobacteraceae</taxon>
        <taxon>Rubrobacter</taxon>
    </lineage>
</organism>
<evidence type="ECO:0008006" key="4">
    <source>
        <dbReference type="Google" id="ProtNLM"/>
    </source>
</evidence>
<protein>
    <recommendedName>
        <fullName evidence="4">Lipoprotein</fullName>
    </recommendedName>
</protein>
<sequence>MLAVVFFIVAAGCAGDSPEAGEDGSPDTGTQTVEQPAGEPEAGPPFEAITAPPGAGPPAERDQYCPGEDAAEGQAAGRLDMCSPPGGEMLLPGIEDRSEGPLGEHRIVAYYGHPYSDQMGILGEHEPDELAERLRSTAEAYARADPATPVIPTIELIASVAQRDPGEDGLFLFRTPPEVIEEYARLAEENGFLLMLDVQLGRSSIAEEIEAIMPFLKRPYVHLAIDTEYSVEEGQVPGINLGTVDGAEVQAAIETVSGLVEREGLPHKIVMVHQFEPVIVQNKHLIRPTDNVQVVLHADGFGALEAKVIKYDMLVTQEPIQYGGFKVFYRQDTPVMTPEQVLRLYPAPAVVTHQ</sequence>
<dbReference type="RefSeq" id="WP_132687872.1">
    <property type="nucleotide sequence ID" value="NZ_SKBU01000005.1"/>
</dbReference>
<name>A0A4R1BR18_9ACTN</name>
<proteinExistence type="predicted"/>
<keyword evidence="3" id="KW-1185">Reference proteome</keyword>
<feature type="region of interest" description="Disordered" evidence="1">
    <location>
        <begin position="15"/>
        <end position="87"/>
    </location>
</feature>
<evidence type="ECO:0000256" key="1">
    <source>
        <dbReference type="SAM" id="MobiDB-lite"/>
    </source>
</evidence>
<gene>
    <name evidence="2" type="ORF">E0L93_02140</name>
</gene>
<reference evidence="2 3" key="1">
    <citation type="submission" date="2019-03" db="EMBL/GenBank/DDBJ databases">
        <title>Whole genome sequence of a novel Rubrobacter taiwanensis strain, isolated from Yellowstone National Park.</title>
        <authorList>
            <person name="Freed S."/>
            <person name="Ramaley R.F."/>
            <person name="Kyndt J.A."/>
        </authorList>
    </citation>
    <scope>NUCLEOTIDE SEQUENCE [LARGE SCALE GENOMIC DNA]</scope>
    <source>
        <strain evidence="2 3">Yellowstone</strain>
    </source>
</reference>